<dbReference type="PANTHER" id="PTHR10371:SF3">
    <property type="entry name" value="NADH DEHYDROGENASE [UBIQUINONE] FLAVOPROTEIN 2, MITOCHONDRIAL"/>
    <property type="match status" value="1"/>
</dbReference>
<dbReference type="InterPro" id="IPR042128">
    <property type="entry name" value="NuoE_dom"/>
</dbReference>
<evidence type="ECO:0000256" key="8">
    <source>
        <dbReference type="ARBA" id="ARBA00034078"/>
    </source>
</evidence>
<keyword evidence="3 9" id="KW-0479">Metal-binding</keyword>
<dbReference type="NCBIfam" id="TIGR01958">
    <property type="entry name" value="nuoE_fam"/>
    <property type="match status" value="1"/>
</dbReference>
<dbReference type="Gene3D" id="1.10.10.1590">
    <property type="entry name" value="NADH-quinone oxidoreductase subunit E"/>
    <property type="match status" value="1"/>
</dbReference>
<keyword evidence="4" id="KW-1278">Translocase</keyword>
<dbReference type="Proteomes" id="UP000290189">
    <property type="component" value="Unassembled WGS sequence"/>
</dbReference>
<feature type="binding site" evidence="9">
    <location>
        <position position="127"/>
    </location>
    <ligand>
        <name>[2Fe-2S] cluster</name>
        <dbReference type="ChEBI" id="CHEBI:190135"/>
    </ligand>
</feature>
<keyword evidence="12" id="KW-0496">Mitochondrion</keyword>
<evidence type="ECO:0000256" key="1">
    <source>
        <dbReference type="ARBA" id="ARBA00010643"/>
    </source>
</evidence>
<feature type="binding site" evidence="9">
    <location>
        <position position="122"/>
    </location>
    <ligand>
        <name>[2Fe-2S] cluster</name>
        <dbReference type="ChEBI" id="CHEBI:190135"/>
    </ligand>
</feature>
<dbReference type="EMBL" id="OVEO01000005">
    <property type="protein sequence ID" value="SPQ96174.1"/>
    <property type="molecule type" value="Genomic_DNA"/>
</dbReference>
<dbReference type="PROSITE" id="PS01099">
    <property type="entry name" value="COMPLEX1_24K"/>
    <property type="match status" value="1"/>
</dbReference>
<evidence type="ECO:0000256" key="9">
    <source>
        <dbReference type="PIRSR" id="PIRSR000216-1"/>
    </source>
</evidence>
<dbReference type="GO" id="GO:0098796">
    <property type="term" value="C:membrane protein complex"/>
    <property type="evidence" value="ECO:0007669"/>
    <property type="project" value="UniProtKB-ARBA"/>
</dbReference>
<dbReference type="GO" id="GO:0051537">
    <property type="term" value="F:2 iron, 2 sulfur cluster binding"/>
    <property type="evidence" value="ECO:0007669"/>
    <property type="project" value="UniProtKB-KW"/>
</dbReference>
<organism evidence="11 13">
    <name type="scientific">Plasmodiophora brassicae</name>
    <name type="common">Clubroot disease agent</name>
    <dbReference type="NCBI Taxonomy" id="37360"/>
    <lineage>
        <taxon>Eukaryota</taxon>
        <taxon>Sar</taxon>
        <taxon>Rhizaria</taxon>
        <taxon>Endomyxa</taxon>
        <taxon>Phytomyxea</taxon>
        <taxon>Plasmodiophorida</taxon>
        <taxon>Plasmodiophoridae</taxon>
        <taxon>Plasmodiophora</taxon>
    </lineage>
</organism>
<sequence>MATALTASWRRRAGQRATRMLSTLPQHRDSPHNNSDTPWAWTAESQAAIKKTLAKYPSNYKASATIPLLWIAQRQNKNWIPLSAMNAIAEIVEVPPIRVYETCTFYTMFNREPVGEYHLQCCGTTPCMNRGSEGIMDAIHQHLGIRSGETTADGKFTMTEVECLGACVNAPMVQINDDYVEDLTPEKMIDVLKSIEAGNGYKPGPQNGRKGCIGPQGKTSLKGPPPAPQCRDLAADKKKYDEAKAAAKAAAANKPK</sequence>
<proteinExistence type="inferred from homology"/>
<protein>
    <submittedName>
        <fullName evidence="11">Uncharacterized protein</fullName>
    </submittedName>
</protein>
<evidence type="ECO:0000256" key="3">
    <source>
        <dbReference type="ARBA" id="ARBA00022723"/>
    </source>
</evidence>
<evidence type="ECO:0000313" key="13">
    <source>
        <dbReference type="Proteomes" id="UP000039324"/>
    </source>
</evidence>
<dbReference type="PIRSF" id="PIRSF000216">
    <property type="entry name" value="NADH_DH_24kDa"/>
    <property type="match status" value="1"/>
</dbReference>
<evidence type="ECO:0000256" key="7">
    <source>
        <dbReference type="ARBA" id="ARBA00023027"/>
    </source>
</evidence>
<keyword evidence="6 9" id="KW-0411">Iron-sulfur</keyword>
<feature type="binding site" evidence="9">
    <location>
        <position position="163"/>
    </location>
    <ligand>
        <name>[2Fe-2S] cluster</name>
        <dbReference type="ChEBI" id="CHEBI:190135"/>
    </ligand>
</feature>
<evidence type="ECO:0000256" key="10">
    <source>
        <dbReference type="SAM" id="MobiDB-lite"/>
    </source>
</evidence>
<dbReference type="FunFam" id="3.40.30.10:FF:000022">
    <property type="entry name" value="NADH dehydrogenase flavoprotein 2, mitochondrial"/>
    <property type="match status" value="1"/>
</dbReference>
<dbReference type="OrthoDB" id="10254187at2759"/>
<evidence type="ECO:0000313" key="12">
    <source>
        <dbReference type="EMBL" id="SPQ96174.1"/>
    </source>
</evidence>
<reference evidence="12 14" key="2">
    <citation type="submission" date="2018-03" db="EMBL/GenBank/DDBJ databases">
        <authorList>
            <person name="Fogelqvist J."/>
        </authorList>
    </citation>
    <scope>NUCLEOTIDE SEQUENCE [LARGE SCALE GENOMIC DNA]</scope>
</reference>
<comment type="similarity">
    <text evidence="1">Belongs to the complex I 24 kDa subunit family.</text>
</comment>
<evidence type="ECO:0000313" key="14">
    <source>
        <dbReference type="Proteomes" id="UP000290189"/>
    </source>
</evidence>
<dbReference type="GO" id="GO:0006120">
    <property type="term" value="P:mitochondrial electron transport, NADH to ubiquinone"/>
    <property type="evidence" value="ECO:0007669"/>
    <property type="project" value="UniProtKB-ARBA"/>
</dbReference>
<evidence type="ECO:0000313" key="11">
    <source>
        <dbReference type="EMBL" id="CEO98001.1"/>
    </source>
</evidence>
<dbReference type="InterPro" id="IPR041921">
    <property type="entry name" value="NuoE_N"/>
</dbReference>
<keyword evidence="7" id="KW-0520">NAD</keyword>
<dbReference type="Pfam" id="PF01257">
    <property type="entry name" value="2Fe-2S_thioredx"/>
    <property type="match status" value="1"/>
</dbReference>
<dbReference type="Gene3D" id="3.40.30.10">
    <property type="entry name" value="Glutaredoxin"/>
    <property type="match status" value="1"/>
</dbReference>
<dbReference type="GO" id="GO:0005743">
    <property type="term" value="C:mitochondrial inner membrane"/>
    <property type="evidence" value="ECO:0007669"/>
    <property type="project" value="UniProtKB-ARBA"/>
</dbReference>
<name>A0A0G4IS96_PLABS</name>
<comment type="cofactor">
    <cofactor evidence="8">
        <name>[2Fe-2S] cluster</name>
        <dbReference type="ChEBI" id="CHEBI:190135"/>
    </cofactor>
</comment>
<feature type="binding site" evidence="9">
    <location>
        <position position="167"/>
    </location>
    <ligand>
        <name>[2Fe-2S] cluster</name>
        <dbReference type="ChEBI" id="CHEBI:190135"/>
    </ligand>
</feature>
<dbReference type="InterPro" id="IPR002023">
    <property type="entry name" value="NuoE-like"/>
</dbReference>
<dbReference type="GO" id="GO:0003954">
    <property type="term" value="F:NADH dehydrogenase activity"/>
    <property type="evidence" value="ECO:0007669"/>
    <property type="project" value="TreeGrafter"/>
</dbReference>
<evidence type="ECO:0000256" key="4">
    <source>
        <dbReference type="ARBA" id="ARBA00022967"/>
    </source>
</evidence>
<dbReference type="STRING" id="37360.A0A0G4IS96"/>
<dbReference type="PANTHER" id="PTHR10371">
    <property type="entry name" value="NADH DEHYDROGENASE UBIQUINONE FLAVOPROTEIN 2, MITOCHONDRIAL"/>
    <property type="match status" value="1"/>
</dbReference>
<dbReference type="CDD" id="cd03064">
    <property type="entry name" value="TRX_Fd_NuoE"/>
    <property type="match status" value="1"/>
</dbReference>
<evidence type="ECO:0000256" key="2">
    <source>
        <dbReference type="ARBA" id="ARBA00022714"/>
    </source>
</evidence>
<dbReference type="SUPFAM" id="SSF52833">
    <property type="entry name" value="Thioredoxin-like"/>
    <property type="match status" value="1"/>
</dbReference>
<evidence type="ECO:0000256" key="5">
    <source>
        <dbReference type="ARBA" id="ARBA00023004"/>
    </source>
</evidence>
<dbReference type="OMA" id="ERTMHYL"/>
<dbReference type="GO" id="GO:0008137">
    <property type="term" value="F:NADH dehydrogenase (ubiquinone) activity"/>
    <property type="evidence" value="ECO:0007669"/>
    <property type="project" value="UniProtKB-ARBA"/>
</dbReference>
<keyword evidence="13" id="KW-1185">Reference proteome</keyword>
<dbReference type="GO" id="GO:1902494">
    <property type="term" value="C:catalytic complex"/>
    <property type="evidence" value="ECO:0007669"/>
    <property type="project" value="UniProtKB-ARBA"/>
</dbReference>
<dbReference type="Proteomes" id="UP000039324">
    <property type="component" value="Unassembled WGS sequence"/>
</dbReference>
<dbReference type="InterPro" id="IPR036249">
    <property type="entry name" value="Thioredoxin-like_sf"/>
</dbReference>
<evidence type="ECO:0000256" key="6">
    <source>
        <dbReference type="ARBA" id="ARBA00023014"/>
    </source>
</evidence>
<dbReference type="AlphaFoldDB" id="A0A0G4IS96"/>
<reference evidence="11 13" key="1">
    <citation type="submission" date="2015-02" db="EMBL/GenBank/DDBJ databases">
        <authorList>
            <person name="Chooi Y.-H."/>
        </authorList>
    </citation>
    <scope>NUCLEOTIDE SEQUENCE [LARGE SCALE GENOMIC DNA]</scope>
    <source>
        <strain evidence="11">E3</strain>
    </source>
</reference>
<geneLocation type="mitochondrion" evidence="12"/>
<dbReference type="EMBL" id="CDSF01000082">
    <property type="protein sequence ID" value="CEO98001.1"/>
    <property type="molecule type" value="Genomic_DNA"/>
</dbReference>
<comment type="cofactor">
    <cofactor evidence="9">
        <name>[2Fe-2S] cluster</name>
        <dbReference type="ChEBI" id="CHEBI:190135"/>
    </cofactor>
    <text evidence="9">Binds 1 [2Fe-2S] cluster.</text>
</comment>
<keyword evidence="5 9" id="KW-0408">Iron</keyword>
<accession>A0A0G4IS96</accession>
<gene>
    <name evidence="11" type="ORF">PBRA_006115</name>
    <name evidence="12" type="ORF">PLBR_LOCUS3389</name>
</gene>
<dbReference type="GO" id="GO:0046872">
    <property type="term" value="F:metal ion binding"/>
    <property type="evidence" value="ECO:0007669"/>
    <property type="project" value="UniProtKB-KW"/>
</dbReference>
<dbReference type="FunFam" id="1.10.10.1590:FF:000001">
    <property type="entry name" value="NADH-quinone oxidoreductase subunit E"/>
    <property type="match status" value="1"/>
</dbReference>
<keyword evidence="2 9" id="KW-0001">2Fe-2S</keyword>
<feature type="region of interest" description="Disordered" evidence="10">
    <location>
        <begin position="198"/>
        <end position="232"/>
    </location>
</feature>